<dbReference type="EMBL" id="QWLM01000010">
    <property type="protein sequence ID" value="RHW45375.1"/>
    <property type="molecule type" value="Genomic_DNA"/>
</dbReference>
<comment type="caution">
    <text evidence="2">The sequence shown here is derived from an EMBL/GenBank/DDBJ whole genome shotgun (WGS) entry which is preliminary data.</text>
</comment>
<evidence type="ECO:0000313" key="2">
    <source>
        <dbReference type="EMBL" id="RHW45375.1"/>
    </source>
</evidence>
<sequence>MTSVATAISARLEARFAAELEDVEDAELVRRCADVEELLTVAEAGSVTVAAISPDFPGMNGSVVAELALRGTSVLGVVAPTSPTDARQCEAWALSHVHLVGSGELEQLVRSLERSPVTVGGAGLSVTTEEVGEEADTPSTFSQRATVGPASTSPNAGQRATVVTVWGPAGSPGRTTCATHLAHALSQDGPTLLIDADTVAPACAPVLGLLDEAPGLLAAARLVDAGTLNLSQLRTLTVTLDEGFDVLTGIGRASRWHELSRFHLGAVLDQAVTGYRWIVLDIASDLSVDESLLYDTVAPVRAAAGIEAVERSDVLLALAACDPIGLQRFVVEWEQVGSSHPATRVVISKAREQAVGGAPEKVVAKALARFANVDPVAVLPDARDELDSALLLGKLLSTTRPDSAYVAAVARVAASLGATAGPPATRRGLRRLRAPR</sequence>
<feature type="compositionally biased region" description="Polar residues" evidence="1">
    <location>
        <begin position="137"/>
        <end position="156"/>
    </location>
</feature>
<evidence type="ECO:0000313" key="3">
    <source>
        <dbReference type="Proteomes" id="UP000285376"/>
    </source>
</evidence>
<organism evidence="2 3">
    <name type="scientific">Dermacoccus abyssi</name>
    <dbReference type="NCBI Taxonomy" id="322596"/>
    <lineage>
        <taxon>Bacteria</taxon>
        <taxon>Bacillati</taxon>
        <taxon>Actinomycetota</taxon>
        <taxon>Actinomycetes</taxon>
        <taxon>Micrococcales</taxon>
        <taxon>Dermacoccaceae</taxon>
        <taxon>Dermacoccus</taxon>
    </lineage>
</organism>
<proteinExistence type="predicted"/>
<dbReference type="InterPro" id="IPR027417">
    <property type="entry name" value="P-loop_NTPase"/>
</dbReference>
<reference evidence="2 3" key="1">
    <citation type="submission" date="2018-08" db="EMBL/GenBank/DDBJ databases">
        <title>Whole genome sequence analysis of Dermacoccus abyssi bacteria isolated from Deep Mariana trench Micromonospora spp reveals genes involved in the environmental adaptation and production of secondary metabolites.</title>
        <authorList>
            <person name="Abdel-Mageed W.M."/>
            <person name="Lehri B."/>
            <person name="Nouioui I."/>
            <person name="Goodfellow I."/>
            <person name="Jaspars M."/>
            <person name="Karlyshev A."/>
        </authorList>
    </citation>
    <scope>NUCLEOTIDE SEQUENCE [LARGE SCALE GENOMIC DNA]</scope>
    <source>
        <strain evidence="2 3">MT1.1</strain>
    </source>
</reference>
<protein>
    <recommendedName>
        <fullName evidence="4">CobQ/CobB/MinD/ParA nucleotide binding domain-containing protein</fullName>
    </recommendedName>
</protein>
<dbReference type="SUPFAM" id="SSF52540">
    <property type="entry name" value="P-loop containing nucleoside triphosphate hydrolases"/>
    <property type="match status" value="1"/>
</dbReference>
<name>A0A417Z3X1_9MICO</name>
<dbReference type="RefSeq" id="WP_118913681.1">
    <property type="nucleotide sequence ID" value="NZ_CBCRVH010000007.1"/>
</dbReference>
<evidence type="ECO:0008006" key="4">
    <source>
        <dbReference type="Google" id="ProtNLM"/>
    </source>
</evidence>
<gene>
    <name evidence="2" type="ORF">D1832_09715</name>
</gene>
<accession>A0A417Z3X1</accession>
<feature type="region of interest" description="Disordered" evidence="1">
    <location>
        <begin position="128"/>
        <end position="156"/>
    </location>
</feature>
<evidence type="ECO:0000256" key="1">
    <source>
        <dbReference type="SAM" id="MobiDB-lite"/>
    </source>
</evidence>
<dbReference type="AlphaFoldDB" id="A0A417Z3X1"/>
<dbReference type="Proteomes" id="UP000285376">
    <property type="component" value="Unassembled WGS sequence"/>
</dbReference>
<dbReference type="Gene3D" id="3.40.50.300">
    <property type="entry name" value="P-loop containing nucleotide triphosphate hydrolases"/>
    <property type="match status" value="1"/>
</dbReference>